<feature type="domain" description="HTH crp-type" evidence="4">
    <location>
        <begin position="148"/>
        <end position="222"/>
    </location>
</feature>
<dbReference type="SUPFAM" id="SSF46785">
    <property type="entry name" value="Winged helix' DNA-binding domain"/>
    <property type="match status" value="1"/>
</dbReference>
<dbReference type="RefSeq" id="WP_114958556.1">
    <property type="nucleotide sequence ID" value="NZ_JBHSJF010000006.1"/>
</dbReference>
<evidence type="ECO:0000256" key="2">
    <source>
        <dbReference type="ARBA" id="ARBA00023125"/>
    </source>
</evidence>
<name>A0ABV9Z2L1_9HYPH</name>
<dbReference type="InterPro" id="IPR018490">
    <property type="entry name" value="cNMP-bd_dom_sf"/>
</dbReference>
<dbReference type="Gene3D" id="2.60.120.10">
    <property type="entry name" value="Jelly Rolls"/>
    <property type="match status" value="1"/>
</dbReference>
<keyword evidence="1" id="KW-0805">Transcription regulation</keyword>
<protein>
    <submittedName>
        <fullName evidence="5">Crp/Fnr family transcriptional regulator</fullName>
    </submittedName>
</protein>
<accession>A0ABV9Z2L1</accession>
<dbReference type="InterPro" id="IPR014710">
    <property type="entry name" value="RmlC-like_jellyroll"/>
</dbReference>
<dbReference type="InterPro" id="IPR036390">
    <property type="entry name" value="WH_DNA-bd_sf"/>
</dbReference>
<dbReference type="InterPro" id="IPR000595">
    <property type="entry name" value="cNMP-bd_dom"/>
</dbReference>
<dbReference type="Pfam" id="PF00027">
    <property type="entry name" value="cNMP_binding"/>
    <property type="match status" value="1"/>
</dbReference>
<dbReference type="PROSITE" id="PS51063">
    <property type="entry name" value="HTH_CRP_2"/>
    <property type="match status" value="1"/>
</dbReference>
<evidence type="ECO:0000313" key="6">
    <source>
        <dbReference type="Proteomes" id="UP001595796"/>
    </source>
</evidence>
<sequence length="242" mass="27347">MTSPVDLLIAKLEQRDRLSADEKETLAGSIARLRRVATDDDIVREADRPRESSLLVEGFAARYKILPSGRRQITAIHVPGDFVDLHSFLLKTMDHGVMALTACELALVPHATLLRITEEKPHLARLLWLGTLIDAAIHREWLTMMGRSSATAHMAHLICELFCRLQLVGLTDGWSFRCPLTQEELGDTLGLSTVHVNRVLKELRERKLVSWQNGIVTIANWQGLQDLGEFSELYLNLIREPR</sequence>
<dbReference type="CDD" id="cd00038">
    <property type="entry name" value="CAP_ED"/>
    <property type="match status" value="1"/>
</dbReference>
<evidence type="ECO:0000256" key="3">
    <source>
        <dbReference type="ARBA" id="ARBA00023163"/>
    </source>
</evidence>
<dbReference type="InterPro" id="IPR012318">
    <property type="entry name" value="HTH_CRP"/>
</dbReference>
<keyword evidence="3" id="KW-0804">Transcription</keyword>
<dbReference type="Gene3D" id="1.10.10.10">
    <property type="entry name" value="Winged helix-like DNA-binding domain superfamily/Winged helix DNA-binding domain"/>
    <property type="match status" value="1"/>
</dbReference>
<dbReference type="SMART" id="SM00419">
    <property type="entry name" value="HTH_CRP"/>
    <property type="match status" value="1"/>
</dbReference>
<dbReference type="InterPro" id="IPR036388">
    <property type="entry name" value="WH-like_DNA-bd_sf"/>
</dbReference>
<dbReference type="InterPro" id="IPR050397">
    <property type="entry name" value="Env_Response_Regulators"/>
</dbReference>
<keyword evidence="6" id="KW-1185">Reference proteome</keyword>
<gene>
    <name evidence="5" type="ORF">ACFPFW_08355</name>
</gene>
<dbReference type="Proteomes" id="UP001595796">
    <property type="component" value="Unassembled WGS sequence"/>
</dbReference>
<organism evidence="5 6">
    <name type="scientific">Flaviflagellibacter deserti</name>
    <dbReference type="NCBI Taxonomy" id="2267266"/>
    <lineage>
        <taxon>Bacteria</taxon>
        <taxon>Pseudomonadati</taxon>
        <taxon>Pseudomonadota</taxon>
        <taxon>Alphaproteobacteria</taxon>
        <taxon>Hyphomicrobiales</taxon>
        <taxon>Flaviflagellibacter</taxon>
    </lineage>
</organism>
<evidence type="ECO:0000256" key="1">
    <source>
        <dbReference type="ARBA" id="ARBA00023015"/>
    </source>
</evidence>
<proteinExistence type="predicted"/>
<evidence type="ECO:0000313" key="5">
    <source>
        <dbReference type="EMBL" id="MFC5068028.1"/>
    </source>
</evidence>
<dbReference type="Pfam" id="PF13545">
    <property type="entry name" value="HTH_Crp_2"/>
    <property type="match status" value="1"/>
</dbReference>
<dbReference type="PANTHER" id="PTHR24567">
    <property type="entry name" value="CRP FAMILY TRANSCRIPTIONAL REGULATORY PROTEIN"/>
    <property type="match status" value="1"/>
</dbReference>
<evidence type="ECO:0000259" key="4">
    <source>
        <dbReference type="PROSITE" id="PS51063"/>
    </source>
</evidence>
<dbReference type="PANTHER" id="PTHR24567:SF68">
    <property type="entry name" value="DNA-BINDING TRANSCRIPTIONAL DUAL REGULATOR CRP"/>
    <property type="match status" value="1"/>
</dbReference>
<comment type="caution">
    <text evidence="5">The sequence shown here is derived from an EMBL/GenBank/DDBJ whole genome shotgun (WGS) entry which is preliminary data.</text>
</comment>
<reference evidence="6" key="1">
    <citation type="journal article" date="2019" name="Int. J. Syst. Evol. Microbiol.">
        <title>The Global Catalogue of Microorganisms (GCM) 10K type strain sequencing project: providing services to taxonomists for standard genome sequencing and annotation.</title>
        <authorList>
            <consortium name="The Broad Institute Genomics Platform"/>
            <consortium name="The Broad Institute Genome Sequencing Center for Infectious Disease"/>
            <person name="Wu L."/>
            <person name="Ma J."/>
        </authorList>
    </citation>
    <scope>NUCLEOTIDE SEQUENCE [LARGE SCALE GENOMIC DNA]</scope>
    <source>
        <strain evidence="6">CGMCC 1.16444</strain>
    </source>
</reference>
<keyword evidence="2" id="KW-0238">DNA-binding</keyword>
<dbReference type="SUPFAM" id="SSF51206">
    <property type="entry name" value="cAMP-binding domain-like"/>
    <property type="match status" value="1"/>
</dbReference>
<dbReference type="EMBL" id="JBHSJF010000006">
    <property type="protein sequence ID" value="MFC5068028.1"/>
    <property type="molecule type" value="Genomic_DNA"/>
</dbReference>